<feature type="region of interest" description="Disordered" evidence="13">
    <location>
        <begin position="1"/>
        <end position="29"/>
    </location>
</feature>
<evidence type="ECO:0000256" key="6">
    <source>
        <dbReference type="ARBA" id="ARBA00022448"/>
    </source>
</evidence>
<evidence type="ECO:0000256" key="1">
    <source>
        <dbReference type="ARBA" id="ARBA00003195"/>
    </source>
</evidence>
<evidence type="ECO:0000256" key="9">
    <source>
        <dbReference type="ARBA" id="ARBA00022982"/>
    </source>
</evidence>
<sequence length="111" mass="13544">MGSVSAKSLEEVNDYKHDPLEGFPNGRKPREIKTTLEEMESAKIPLDKRDYCVDYLMKYLGCRNEKYPWVYKCHHEKHEYLHCQYEDYLIRMKDFERERRLEERAAKNENH</sequence>
<dbReference type="GO" id="GO:0005743">
    <property type="term" value="C:mitochondrial inner membrane"/>
    <property type="evidence" value="ECO:0007669"/>
    <property type="project" value="UniProtKB-SubCell"/>
</dbReference>
<proteinExistence type="inferred from homology"/>
<dbReference type="PROSITE" id="PS51808">
    <property type="entry name" value="CHCH"/>
    <property type="match status" value="1"/>
</dbReference>
<evidence type="ECO:0000256" key="13">
    <source>
        <dbReference type="SAM" id="MobiDB-lite"/>
    </source>
</evidence>
<evidence type="ECO:0000256" key="11">
    <source>
        <dbReference type="ARBA" id="ARBA00023136"/>
    </source>
</evidence>
<accession>A0A8J2RMM6</accession>
<dbReference type="OrthoDB" id="268414at2759"/>
<dbReference type="PANTHER" id="PTHR20900">
    <property type="entry name" value="NADH:UBIQUINONE OXIDOREDUCTASE B18-LIKE SUBUNIT"/>
    <property type="match status" value="1"/>
</dbReference>
<evidence type="ECO:0000313" key="15">
    <source>
        <dbReference type="Proteomes" id="UP000789390"/>
    </source>
</evidence>
<comment type="subcellular location">
    <subcellularLocation>
        <location evidence="3">Mitochondrion inner membrane</location>
        <topology evidence="3">Peripheral membrane protein</topology>
    </subcellularLocation>
    <subcellularLocation>
        <location evidence="2">Mitochondrion intermembrane space</location>
    </subcellularLocation>
</comment>
<protein>
    <recommendedName>
        <fullName evidence="5">NADH dehydrogenase [ubiquinone] 1 beta subcomplex subunit 7</fullName>
    </recommendedName>
</protein>
<evidence type="ECO:0000256" key="10">
    <source>
        <dbReference type="ARBA" id="ARBA00023128"/>
    </source>
</evidence>
<dbReference type="AlphaFoldDB" id="A0A8J2RMM6"/>
<dbReference type="InterPro" id="IPR008698">
    <property type="entry name" value="NDUB7"/>
</dbReference>
<feature type="compositionally biased region" description="Basic and acidic residues" evidence="13">
    <location>
        <begin position="8"/>
        <end position="20"/>
    </location>
</feature>
<evidence type="ECO:0000256" key="3">
    <source>
        <dbReference type="ARBA" id="ARBA00004637"/>
    </source>
</evidence>
<evidence type="ECO:0000256" key="12">
    <source>
        <dbReference type="ARBA" id="ARBA00023157"/>
    </source>
</evidence>
<dbReference type="Proteomes" id="UP000789390">
    <property type="component" value="Unassembled WGS sequence"/>
</dbReference>
<keyword evidence="11" id="KW-0472">Membrane</keyword>
<comment type="caution">
    <text evidence="14">The sequence shown here is derived from an EMBL/GenBank/DDBJ whole genome shotgun (WGS) entry which is preliminary data.</text>
</comment>
<evidence type="ECO:0000256" key="7">
    <source>
        <dbReference type="ARBA" id="ARBA00022660"/>
    </source>
</evidence>
<dbReference type="GO" id="GO:0005758">
    <property type="term" value="C:mitochondrial intermembrane space"/>
    <property type="evidence" value="ECO:0007669"/>
    <property type="project" value="UniProtKB-SubCell"/>
</dbReference>
<keyword evidence="8" id="KW-0999">Mitochondrion inner membrane</keyword>
<gene>
    <name evidence="14" type="ORF">DGAL_LOCUS8385</name>
</gene>
<keyword evidence="6" id="KW-0813">Transport</keyword>
<evidence type="ECO:0000256" key="8">
    <source>
        <dbReference type="ARBA" id="ARBA00022792"/>
    </source>
</evidence>
<evidence type="ECO:0000313" key="14">
    <source>
        <dbReference type="EMBL" id="CAH0105365.1"/>
    </source>
</evidence>
<keyword evidence="15" id="KW-1185">Reference proteome</keyword>
<dbReference type="EMBL" id="CAKKLH010000179">
    <property type="protein sequence ID" value="CAH0105365.1"/>
    <property type="molecule type" value="Genomic_DNA"/>
</dbReference>
<dbReference type="Pfam" id="PF05676">
    <property type="entry name" value="NDUF_B7"/>
    <property type="match status" value="1"/>
</dbReference>
<evidence type="ECO:0000256" key="5">
    <source>
        <dbReference type="ARBA" id="ARBA00018677"/>
    </source>
</evidence>
<keyword evidence="12" id="KW-1015">Disulfide bond</keyword>
<evidence type="ECO:0000256" key="2">
    <source>
        <dbReference type="ARBA" id="ARBA00004569"/>
    </source>
</evidence>
<keyword evidence="9" id="KW-0249">Electron transport</keyword>
<organism evidence="14 15">
    <name type="scientific">Daphnia galeata</name>
    <dbReference type="NCBI Taxonomy" id="27404"/>
    <lineage>
        <taxon>Eukaryota</taxon>
        <taxon>Metazoa</taxon>
        <taxon>Ecdysozoa</taxon>
        <taxon>Arthropoda</taxon>
        <taxon>Crustacea</taxon>
        <taxon>Branchiopoda</taxon>
        <taxon>Diplostraca</taxon>
        <taxon>Cladocera</taxon>
        <taxon>Anomopoda</taxon>
        <taxon>Daphniidae</taxon>
        <taxon>Daphnia</taxon>
    </lineage>
</organism>
<evidence type="ECO:0000256" key="4">
    <source>
        <dbReference type="ARBA" id="ARBA00008006"/>
    </source>
</evidence>
<keyword evidence="10" id="KW-0496">Mitochondrion</keyword>
<dbReference type="PANTHER" id="PTHR20900:SF0">
    <property type="entry name" value="NADH DEHYDROGENASE [UBIQUINONE] 1 BETA SUBCOMPLEX SUBUNIT 7"/>
    <property type="match status" value="1"/>
</dbReference>
<comment type="function">
    <text evidence="1">Accessory subunit of the mitochondrial membrane respiratory chain NADH dehydrogenase (Complex I), that is believed not to be involved in catalysis. Complex I functions in the transfer of electrons from NADH to the respiratory chain. The immediate electron acceptor for the enzyme is believed to be ubiquinone.</text>
</comment>
<reference evidence="14" key="1">
    <citation type="submission" date="2021-11" db="EMBL/GenBank/DDBJ databases">
        <authorList>
            <person name="Schell T."/>
        </authorList>
    </citation>
    <scope>NUCLEOTIDE SEQUENCE</scope>
    <source>
        <strain evidence="14">M5</strain>
    </source>
</reference>
<keyword evidence="7" id="KW-0679">Respiratory chain</keyword>
<comment type="similarity">
    <text evidence="4">Belongs to the complex I NDUFB7 subunit family.</text>
</comment>
<name>A0A8J2RMM6_9CRUS</name>